<gene>
    <name evidence="1" type="ORF">FXF46_06445</name>
</gene>
<reference evidence="1 2" key="1">
    <citation type="submission" date="2019-08" db="EMBL/GenBank/DDBJ databases">
        <title>Gluconobacter frateurii HD924 genome.</title>
        <authorList>
            <person name="Liu Y."/>
            <person name="Zhang P."/>
        </authorList>
    </citation>
    <scope>NUCLEOTIDE SEQUENCE [LARGE SCALE GENOMIC DNA]</scope>
    <source>
        <strain evidence="1 2">HD924</strain>
    </source>
</reference>
<evidence type="ECO:0000313" key="1">
    <source>
        <dbReference type="EMBL" id="QEH95953.1"/>
    </source>
</evidence>
<organism evidence="1 2">
    <name type="scientific">Gluconobacter thailandicus</name>
    <dbReference type="NCBI Taxonomy" id="257438"/>
    <lineage>
        <taxon>Bacteria</taxon>
        <taxon>Pseudomonadati</taxon>
        <taxon>Pseudomonadota</taxon>
        <taxon>Alphaproteobacteria</taxon>
        <taxon>Acetobacterales</taxon>
        <taxon>Acetobacteraceae</taxon>
        <taxon>Gluconobacter</taxon>
    </lineage>
</organism>
<sequence length="298" mass="33092">MRTGKLRIGAFQFDLPVTRHVFRARSAGSVASFVPLRRRFGTSLRINEKFLPSISSEMTRVGKMLTAGERDKSFPKNNNIYAFLGGGKKDARSRSTYRRAGVKAERSLLEKLFKNPVSPEARRPVKPTAGSVSSVVNGRNTPIFRKTFKHLSDVWRPGKHEAKGAARASAIGVVRSIISHQHGKIISGFQENNLIRLKTQGSNSVQNVNGKLPNSVVPSGVERKKISENLMQDQNGQHQMVKEDSFFDAVGRASSKSRVGIFERHDLERSLRLATRQGHGGVDELRFPQYPGRSIGMS</sequence>
<dbReference type="EMBL" id="CP043043">
    <property type="protein sequence ID" value="QEH95953.1"/>
    <property type="molecule type" value="Genomic_DNA"/>
</dbReference>
<dbReference type="AlphaFoldDB" id="A0AAP9ER55"/>
<protein>
    <submittedName>
        <fullName evidence="1">Uncharacterized protein</fullName>
    </submittedName>
</protein>
<dbReference type="Proteomes" id="UP000323560">
    <property type="component" value="Chromosome"/>
</dbReference>
<name>A0AAP9ER55_GLUTH</name>
<proteinExistence type="predicted"/>
<accession>A0AAP9ER55</accession>
<dbReference type="KEGG" id="gti:FXF46_06445"/>
<evidence type="ECO:0000313" key="2">
    <source>
        <dbReference type="Proteomes" id="UP000323560"/>
    </source>
</evidence>